<keyword evidence="5" id="KW-1185">Reference proteome</keyword>
<keyword evidence="2" id="KW-0806">Transcription termination</keyword>
<dbReference type="FunFam" id="1.25.70.10:FF:000001">
    <property type="entry name" value="Mitochondrial transcription termination factor-like"/>
    <property type="match status" value="1"/>
</dbReference>
<evidence type="ECO:0000256" key="3">
    <source>
        <dbReference type="ARBA" id="ARBA00022946"/>
    </source>
</evidence>
<dbReference type="EMBL" id="CACTIH010005574">
    <property type="protein sequence ID" value="CAA2997958.1"/>
    <property type="molecule type" value="Genomic_DNA"/>
</dbReference>
<dbReference type="PANTHER" id="PTHR13068">
    <property type="entry name" value="CGI-12 PROTEIN-RELATED"/>
    <property type="match status" value="1"/>
</dbReference>
<dbReference type="GO" id="GO:0003676">
    <property type="term" value="F:nucleic acid binding"/>
    <property type="evidence" value="ECO:0007669"/>
    <property type="project" value="InterPro"/>
</dbReference>
<dbReference type="AlphaFoldDB" id="A0A8S0SXG4"/>
<organism evidence="4 5">
    <name type="scientific">Olea europaea subsp. europaea</name>
    <dbReference type="NCBI Taxonomy" id="158383"/>
    <lineage>
        <taxon>Eukaryota</taxon>
        <taxon>Viridiplantae</taxon>
        <taxon>Streptophyta</taxon>
        <taxon>Embryophyta</taxon>
        <taxon>Tracheophyta</taxon>
        <taxon>Spermatophyta</taxon>
        <taxon>Magnoliopsida</taxon>
        <taxon>eudicotyledons</taxon>
        <taxon>Gunneridae</taxon>
        <taxon>Pentapetalae</taxon>
        <taxon>asterids</taxon>
        <taxon>lamiids</taxon>
        <taxon>Lamiales</taxon>
        <taxon>Oleaceae</taxon>
        <taxon>Oleeae</taxon>
        <taxon>Olea</taxon>
    </lineage>
</organism>
<name>A0A8S0SXG4_OLEEU</name>
<keyword evidence="2" id="KW-0804">Transcription</keyword>
<dbReference type="Gramene" id="OE9A105514T1">
    <property type="protein sequence ID" value="OE9A105514C1"/>
    <property type="gene ID" value="OE9A105514"/>
</dbReference>
<dbReference type="Gene3D" id="1.25.70.10">
    <property type="entry name" value="Transcription termination factor 3, mitochondrial"/>
    <property type="match status" value="1"/>
</dbReference>
<proteinExistence type="inferred from homology"/>
<dbReference type="InterPro" id="IPR003690">
    <property type="entry name" value="MTERF"/>
</dbReference>
<reference evidence="4 5" key="1">
    <citation type="submission" date="2019-12" db="EMBL/GenBank/DDBJ databases">
        <authorList>
            <person name="Alioto T."/>
            <person name="Alioto T."/>
            <person name="Gomez Garrido J."/>
        </authorList>
    </citation>
    <scope>NUCLEOTIDE SEQUENCE [LARGE SCALE GENOMIC DNA]</scope>
</reference>
<evidence type="ECO:0000313" key="4">
    <source>
        <dbReference type="EMBL" id="CAA2997958.1"/>
    </source>
</evidence>
<protein>
    <submittedName>
        <fullName evidence="4">Transcription termination factor MTERF15, mitochondrial-like</fullName>
    </submittedName>
</protein>
<evidence type="ECO:0000313" key="5">
    <source>
        <dbReference type="Proteomes" id="UP000594638"/>
    </source>
</evidence>
<sequence length="356" mass="40985">MFSCFLRKGASPLQGYPGYSLCYRIPLRILQNAFCSKISGDFPIENKQDKVEQIRILLRNYGLSDIQISTISQMHPKVFRFHPQNVILPKLKFLSSIGLSSDILHKIIVNNPWLLQRSLENKLIPCYNLLKNVPISNKDIVRIIKRNSRILGTNVEKIAANVDAFRQMGVPQSSISFVMVNHPSLVLLNCEKLKRCVEETLSLGFNRLNTLFVQAVYVLCGSSKETWENKVKVYKSFGLSETEVQSAFRAHPLCMRLSVEKISRGMDFFVNEMGWSPTIVARWPAALFYHLEKRIIPRCQVIKVLMQKGLVKEHQTLMSFLGTTEEQFLDKYVSKYMDVLPELRDIYRAGMIFKNN</sequence>
<evidence type="ECO:0000256" key="1">
    <source>
        <dbReference type="ARBA" id="ARBA00007692"/>
    </source>
</evidence>
<dbReference type="OrthoDB" id="905822at2759"/>
<evidence type="ECO:0000256" key="2">
    <source>
        <dbReference type="ARBA" id="ARBA00022472"/>
    </source>
</evidence>
<dbReference type="PANTHER" id="PTHR13068:SF133">
    <property type="entry name" value="MITOCHONDRIAL TRANSCRIPTION TERMINATION FACTOR FAMILY PROTEIN"/>
    <property type="match status" value="1"/>
</dbReference>
<keyword evidence="3" id="KW-0809">Transit peptide</keyword>
<dbReference type="InterPro" id="IPR038538">
    <property type="entry name" value="MTERF_sf"/>
</dbReference>
<dbReference type="Proteomes" id="UP000594638">
    <property type="component" value="Unassembled WGS sequence"/>
</dbReference>
<gene>
    <name evidence="4" type="ORF">OLEA9_A105514</name>
</gene>
<comment type="caution">
    <text evidence="4">The sequence shown here is derived from an EMBL/GenBank/DDBJ whole genome shotgun (WGS) entry which is preliminary data.</text>
</comment>
<comment type="similarity">
    <text evidence="1">Belongs to the mTERF family.</text>
</comment>
<keyword evidence="2" id="KW-0805">Transcription regulation</keyword>
<dbReference type="Pfam" id="PF02536">
    <property type="entry name" value="mTERF"/>
    <property type="match status" value="2"/>
</dbReference>
<dbReference type="GO" id="GO:0006353">
    <property type="term" value="P:DNA-templated transcription termination"/>
    <property type="evidence" value="ECO:0007669"/>
    <property type="project" value="UniProtKB-KW"/>
</dbReference>
<dbReference type="SMART" id="SM00733">
    <property type="entry name" value="Mterf"/>
    <property type="match status" value="7"/>
</dbReference>
<accession>A0A8S0SXG4</accession>